<feature type="binding site" evidence="3">
    <location>
        <position position="153"/>
    </location>
    <ligand>
        <name>Cu cation</name>
        <dbReference type="ChEBI" id="CHEBI:23378"/>
    </ligand>
</feature>
<sequence length="190" mass="21672">MKSIRLLVVIFISAFLFAACAATPQPSGRQVASFSFIDQNGNPFGTDQLSGKVWIADFVFTQCKTVCQPMSVEMSKLQTTFKEENLDVEFVTFTVDPDSDSPEVLKEYVQQFTDDESNWHLVTGYSQEAIEKLALEQFQTIVQMPKNSSQVIHGTNFYLIDQKGRIVNEYNYVDETFTEQLMNEAKYLLK</sequence>
<evidence type="ECO:0000256" key="3">
    <source>
        <dbReference type="PIRSR" id="PIRSR603782-1"/>
    </source>
</evidence>
<feature type="signal peptide" evidence="5">
    <location>
        <begin position="1"/>
        <end position="21"/>
    </location>
</feature>
<keyword evidence="4" id="KW-1015">Disulfide bond</keyword>
<dbReference type="PROSITE" id="PS51257">
    <property type="entry name" value="PROKAR_LIPOPROTEIN"/>
    <property type="match status" value="1"/>
</dbReference>
<dbReference type="CDD" id="cd02968">
    <property type="entry name" value="SCO"/>
    <property type="match status" value="1"/>
</dbReference>
<dbReference type="RefSeq" id="WP_373866419.1">
    <property type="nucleotide sequence ID" value="NZ_BJYL01000032.1"/>
</dbReference>
<evidence type="ECO:0000256" key="4">
    <source>
        <dbReference type="PIRSR" id="PIRSR603782-2"/>
    </source>
</evidence>
<evidence type="ECO:0000256" key="1">
    <source>
        <dbReference type="ARBA" id="ARBA00010996"/>
    </source>
</evidence>
<feature type="chain" id="PRO_5021878551" evidence="5">
    <location>
        <begin position="22"/>
        <end position="190"/>
    </location>
</feature>
<keyword evidence="5" id="KW-0732">Signal</keyword>
<dbReference type="InterPro" id="IPR013766">
    <property type="entry name" value="Thioredoxin_domain"/>
</dbReference>
<evidence type="ECO:0000259" key="6">
    <source>
        <dbReference type="PROSITE" id="PS51352"/>
    </source>
</evidence>
<comment type="caution">
    <text evidence="7">The sequence shown here is derived from an EMBL/GenBank/DDBJ whole genome shotgun (WGS) entry which is preliminary data.</text>
</comment>
<keyword evidence="3" id="KW-0479">Metal-binding</keyword>
<dbReference type="AlphaFoldDB" id="A0A511Z9L6"/>
<dbReference type="Pfam" id="PF02630">
    <property type="entry name" value="SCO1-SenC"/>
    <property type="match status" value="1"/>
</dbReference>
<organism evidence="7 8">
    <name type="scientific">Sporosarcina luteola</name>
    <dbReference type="NCBI Taxonomy" id="582850"/>
    <lineage>
        <taxon>Bacteria</taxon>
        <taxon>Bacillati</taxon>
        <taxon>Bacillota</taxon>
        <taxon>Bacilli</taxon>
        <taxon>Bacillales</taxon>
        <taxon>Caryophanaceae</taxon>
        <taxon>Sporosarcina</taxon>
    </lineage>
</organism>
<dbReference type="GO" id="GO:0046872">
    <property type="term" value="F:metal ion binding"/>
    <property type="evidence" value="ECO:0007669"/>
    <property type="project" value="UniProtKB-KW"/>
</dbReference>
<keyword evidence="2 3" id="KW-0186">Copper</keyword>
<protein>
    <submittedName>
        <fullName evidence="7">Lipoprotein</fullName>
    </submittedName>
</protein>
<feature type="binding site" evidence="3">
    <location>
        <position position="67"/>
    </location>
    <ligand>
        <name>Cu cation</name>
        <dbReference type="ChEBI" id="CHEBI:23378"/>
    </ligand>
</feature>
<evidence type="ECO:0000256" key="2">
    <source>
        <dbReference type="ARBA" id="ARBA00023008"/>
    </source>
</evidence>
<evidence type="ECO:0000256" key="5">
    <source>
        <dbReference type="SAM" id="SignalP"/>
    </source>
</evidence>
<dbReference type="PANTHER" id="PTHR12151">
    <property type="entry name" value="ELECTRON TRANSPORT PROTIN SCO1/SENC FAMILY MEMBER"/>
    <property type="match status" value="1"/>
</dbReference>
<evidence type="ECO:0000313" key="8">
    <source>
        <dbReference type="Proteomes" id="UP000321901"/>
    </source>
</evidence>
<dbReference type="SUPFAM" id="SSF52833">
    <property type="entry name" value="Thioredoxin-like"/>
    <property type="match status" value="1"/>
</dbReference>
<feature type="binding site" evidence="3">
    <location>
        <position position="63"/>
    </location>
    <ligand>
        <name>Cu cation</name>
        <dbReference type="ChEBI" id="CHEBI:23378"/>
    </ligand>
</feature>
<dbReference type="PROSITE" id="PS51352">
    <property type="entry name" value="THIOREDOXIN_2"/>
    <property type="match status" value="1"/>
</dbReference>
<name>A0A511Z9L6_9BACL</name>
<gene>
    <name evidence="7" type="ORF">SLU01_24050</name>
</gene>
<comment type="similarity">
    <text evidence="1">Belongs to the SCO1/2 family.</text>
</comment>
<dbReference type="Proteomes" id="UP000321901">
    <property type="component" value="Unassembled WGS sequence"/>
</dbReference>
<proteinExistence type="inferred from homology"/>
<accession>A0A511Z9L6</accession>
<feature type="domain" description="Thioredoxin" evidence="6">
    <location>
        <begin position="25"/>
        <end position="190"/>
    </location>
</feature>
<dbReference type="InterPro" id="IPR003782">
    <property type="entry name" value="SCO1/SenC"/>
</dbReference>
<reference evidence="7 8" key="1">
    <citation type="submission" date="2019-07" db="EMBL/GenBank/DDBJ databases">
        <title>Whole genome shotgun sequence of Sporosarcina luteola NBRC 105378.</title>
        <authorList>
            <person name="Hosoyama A."/>
            <person name="Uohara A."/>
            <person name="Ohji S."/>
            <person name="Ichikawa N."/>
        </authorList>
    </citation>
    <scope>NUCLEOTIDE SEQUENCE [LARGE SCALE GENOMIC DNA]</scope>
    <source>
        <strain evidence="7 8">NBRC 105378</strain>
    </source>
</reference>
<evidence type="ECO:0000313" key="7">
    <source>
        <dbReference type="EMBL" id="GEN84093.1"/>
    </source>
</evidence>
<keyword evidence="7" id="KW-0449">Lipoprotein</keyword>
<dbReference type="EMBL" id="BJYL01000032">
    <property type="protein sequence ID" value="GEN84093.1"/>
    <property type="molecule type" value="Genomic_DNA"/>
</dbReference>
<dbReference type="PANTHER" id="PTHR12151:SF25">
    <property type="entry name" value="LINALOOL DEHYDRATASE_ISOMERASE DOMAIN-CONTAINING PROTEIN"/>
    <property type="match status" value="1"/>
</dbReference>
<keyword evidence="8" id="KW-1185">Reference proteome</keyword>
<dbReference type="Gene3D" id="3.40.30.10">
    <property type="entry name" value="Glutaredoxin"/>
    <property type="match status" value="1"/>
</dbReference>
<feature type="disulfide bond" description="Redox-active" evidence="4">
    <location>
        <begin position="63"/>
        <end position="67"/>
    </location>
</feature>
<dbReference type="InterPro" id="IPR036249">
    <property type="entry name" value="Thioredoxin-like_sf"/>
</dbReference>